<name>A0A8X6FWZ7_TRICU</name>
<protein>
    <submittedName>
        <fullName evidence="2">Uncharacterized protein</fullName>
    </submittedName>
</protein>
<proteinExistence type="predicted"/>
<sequence>MSFSPNEPNEETRNRTSHLICQCFVFPPQINPLGTRRGNEKIPRPPSNPGSRDDHLEQQEKSSQEYRQVQCLDEVEEGVFQSNAVAHKTTDGITGQLRLEDVKLI</sequence>
<evidence type="ECO:0000313" key="3">
    <source>
        <dbReference type="Proteomes" id="UP000887116"/>
    </source>
</evidence>
<accession>A0A8X6FWZ7</accession>
<dbReference type="AlphaFoldDB" id="A0A8X6FWZ7"/>
<evidence type="ECO:0000256" key="1">
    <source>
        <dbReference type="SAM" id="MobiDB-lite"/>
    </source>
</evidence>
<feature type="region of interest" description="Disordered" evidence="1">
    <location>
        <begin position="30"/>
        <end position="66"/>
    </location>
</feature>
<gene>
    <name evidence="2" type="ORF">TNCT_623021</name>
</gene>
<dbReference type="EMBL" id="BMAO01003933">
    <property type="protein sequence ID" value="GFQ91117.1"/>
    <property type="molecule type" value="Genomic_DNA"/>
</dbReference>
<dbReference type="OrthoDB" id="10370447at2759"/>
<comment type="caution">
    <text evidence="2">The sequence shown here is derived from an EMBL/GenBank/DDBJ whole genome shotgun (WGS) entry which is preliminary data.</text>
</comment>
<evidence type="ECO:0000313" key="2">
    <source>
        <dbReference type="EMBL" id="GFQ91117.1"/>
    </source>
</evidence>
<feature type="compositionally biased region" description="Basic and acidic residues" evidence="1">
    <location>
        <begin position="51"/>
        <end position="64"/>
    </location>
</feature>
<organism evidence="2 3">
    <name type="scientific">Trichonephila clavata</name>
    <name type="common">Joro spider</name>
    <name type="synonym">Nephila clavata</name>
    <dbReference type="NCBI Taxonomy" id="2740835"/>
    <lineage>
        <taxon>Eukaryota</taxon>
        <taxon>Metazoa</taxon>
        <taxon>Ecdysozoa</taxon>
        <taxon>Arthropoda</taxon>
        <taxon>Chelicerata</taxon>
        <taxon>Arachnida</taxon>
        <taxon>Araneae</taxon>
        <taxon>Araneomorphae</taxon>
        <taxon>Entelegynae</taxon>
        <taxon>Araneoidea</taxon>
        <taxon>Nephilidae</taxon>
        <taxon>Trichonephila</taxon>
    </lineage>
</organism>
<keyword evidence="3" id="KW-1185">Reference proteome</keyword>
<reference evidence="2" key="1">
    <citation type="submission" date="2020-07" db="EMBL/GenBank/DDBJ databases">
        <title>Multicomponent nature underlies the extraordinary mechanical properties of spider dragline silk.</title>
        <authorList>
            <person name="Kono N."/>
            <person name="Nakamura H."/>
            <person name="Mori M."/>
            <person name="Yoshida Y."/>
            <person name="Ohtoshi R."/>
            <person name="Malay A.D."/>
            <person name="Moran D.A.P."/>
            <person name="Tomita M."/>
            <person name="Numata K."/>
            <person name="Arakawa K."/>
        </authorList>
    </citation>
    <scope>NUCLEOTIDE SEQUENCE</scope>
</reference>
<dbReference type="Proteomes" id="UP000887116">
    <property type="component" value="Unassembled WGS sequence"/>
</dbReference>